<comment type="caution">
    <text evidence="2">The sequence shown here is derived from an EMBL/GenBank/DDBJ whole genome shotgun (WGS) entry which is preliminary data.</text>
</comment>
<feature type="compositionally biased region" description="Polar residues" evidence="1">
    <location>
        <begin position="1"/>
        <end position="11"/>
    </location>
</feature>
<name>A0AAN4TM57_PSESF</name>
<gene>
    <name evidence="2" type="ORF">KPSA3_03961</name>
</gene>
<feature type="region of interest" description="Disordered" evidence="1">
    <location>
        <begin position="1"/>
        <end position="56"/>
    </location>
</feature>
<dbReference type="AlphaFoldDB" id="A0AAN4TM57"/>
<organism evidence="2 3">
    <name type="scientific">Pseudomonas syringae pv. actinidiae</name>
    <dbReference type="NCBI Taxonomy" id="103796"/>
    <lineage>
        <taxon>Bacteria</taxon>
        <taxon>Pseudomonadati</taxon>
        <taxon>Pseudomonadota</taxon>
        <taxon>Gammaproteobacteria</taxon>
        <taxon>Pseudomonadales</taxon>
        <taxon>Pseudomonadaceae</taxon>
        <taxon>Pseudomonas</taxon>
        <taxon>Pseudomonas syringae</taxon>
    </lineage>
</organism>
<proteinExistence type="predicted"/>
<feature type="compositionally biased region" description="Polar residues" evidence="1">
    <location>
        <begin position="27"/>
        <end position="56"/>
    </location>
</feature>
<accession>A0AAN4TM57</accession>
<reference evidence="2 3" key="1">
    <citation type="submission" date="2018-04" db="EMBL/GenBank/DDBJ databases">
        <title>Draft genome sequence of Pseudomonas syringae pv. actinidiae biovar 3 strains isolated from kiwifruit in Kagawa prefecture.</title>
        <authorList>
            <person name="Tabuchi M."/>
            <person name="Saito M."/>
            <person name="Fujiwara S."/>
            <person name="Sasa N."/>
            <person name="Akimitsu K."/>
            <person name="Gomi K."/>
            <person name="Konishi-Sugita S."/>
            <person name="Hamano K."/>
            <person name="Kataoka I."/>
        </authorList>
    </citation>
    <scope>NUCLEOTIDE SEQUENCE [LARGE SCALE GENOMIC DNA]</scope>
    <source>
        <strain evidence="2 3">MAFF212211</strain>
    </source>
</reference>
<dbReference type="Proteomes" id="UP000248291">
    <property type="component" value="Unassembled WGS sequence"/>
</dbReference>
<evidence type="ECO:0000313" key="3">
    <source>
        <dbReference type="Proteomes" id="UP000248291"/>
    </source>
</evidence>
<sequence>MTQCGSPYSRINNDEETAEPSHRCRFQKNSSVGESLTITPFSMKTTRSAASRAKSN</sequence>
<dbReference type="EMBL" id="BGKA01000134">
    <property type="protein sequence ID" value="GBH17984.1"/>
    <property type="molecule type" value="Genomic_DNA"/>
</dbReference>
<protein>
    <submittedName>
        <fullName evidence="2">Uncharacterized protein</fullName>
    </submittedName>
</protein>
<evidence type="ECO:0000256" key="1">
    <source>
        <dbReference type="SAM" id="MobiDB-lite"/>
    </source>
</evidence>
<evidence type="ECO:0000313" key="2">
    <source>
        <dbReference type="EMBL" id="GBH17984.1"/>
    </source>
</evidence>